<evidence type="ECO:0000313" key="10">
    <source>
        <dbReference type="EMBL" id="OKY79211.1"/>
    </source>
</evidence>
<organism evidence="10 11">
    <name type="scientific">Methanohalarchaeum thermophilum</name>
    <dbReference type="NCBI Taxonomy" id="1903181"/>
    <lineage>
        <taxon>Archaea</taxon>
        <taxon>Methanobacteriati</taxon>
        <taxon>Methanobacteriota</taxon>
        <taxon>Methanonatronarchaeia</taxon>
        <taxon>Methanonatronarchaeales</taxon>
        <taxon>Methanonatronarchaeaceae</taxon>
        <taxon>Candidatus Methanohalarchaeum</taxon>
    </lineage>
</organism>
<accession>A0A1Q6DXY9</accession>
<evidence type="ECO:0000256" key="2">
    <source>
        <dbReference type="ARBA" id="ARBA00022552"/>
    </source>
</evidence>
<evidence type="ECO:0000256" key="1">
    <source>
        <dbReference type="ARBA" id="ARBA00022490"/>
    </source>
</evidence>
<dbReference type="Gene3D" id="1.10.8.100">
    <property type="entry name" value="Ribosomal RNA adenine dimethylase-like, domain 2"/>
    <property type="match status" value="1"/>
</dbReference>
<protein>
    <recommendedName>
        <fullName evidence="7">Probable ribosomal RNA small subunit methyltransferase A</fullName>
        <ecNumber evidence="7">2.1.1.-</ecNumber>
    </recommendedName>
    <alternativeName>
        <fullName evidence="7">16S rRNA dimethyladenosine transferase</fullName>
    </alternativeName>
    <alternativeName>
        <fullName evidence="7">16S rRNA dimethylase</fullName>
    </alternativeName>
    <alternativeName>
        <fullName evidence="7">S-adenosylmethionine-6-N',N'-adenosyl(rRNA) dimethyltransferase</fullName>
    </alternativeName>
</protein>
<keyword evidence="3 7" id="KW-0489">Methyltransferase</keyword>
<comment type="caution">
    <text evidence="7 8">Lacks conserved residue(s) required for the propagation of feature annotation.</text>
</comment>
<dbReference type="HAMAP" id="MF_00607">
    <property type="entry name" value="16SrRNA_methyltr_A"/>
    <property type="match status" value="1"/>
</dbReference>
<dbReference type="PROSITE" id="PS51689">
    <property type="entry name" value="SAM_RNA_A_N6_MT"/>
    <property type="match status" value="1"/>
</dbReference>
<dbReference type="CDD" id="cd02440">
    <property type="entry name" value="AdoMet_MTases"/>
    <property type="match status" value="1"/>
</dbReference>
<dbReference type="EC" id="2.1.1.-" evidence="7"/>
<name>A0A1Q6DXY9_METT1</name>
<dbReference type="FunCoup" id="A0A1Q6DXY9">
    <property type="interactions" value="77"/>
</dbReference>
<comment type="similarity">
    <text evidence="7">Belongs to the class I-like SAM-binding methyltransferase superfamily. rRNA adenine N(6)-methyltransferase family. RsmA subfamily.</text>
</comment>
<comment type="function">
    <text evidence="7">Specifically dimethylates two adjacent adenosines in the loop of a conserved hairpin near the 3'-end of 16S rRNA in the 30S particle. May play a critical role in biogenesis of 30S subunits.</text>
</comment>
<evidence type="ECO:0000256" key="8">
    <source>
        <dbReference type="PROSITE-ProRule" id="PRU01026"/>
    </source>
</evidence>
<feature type="binding site" evidence="7 8">
    <location>
        <position position="26"/>
    </location>
    <ligand>
        <name>S-adenosyl-L-methionine</name>
        <dbReference type="ChEBI" id="CHEBI:59789"/>
    </ligand>
</feature>
<keyword evidence="1 7" id="KW-0963">Cytoplasm</keyword>
<reference evidence="10" key="1">
    <citation type="submission" date="2016-12" db="EMBL/GenBank/DDBJ databases">
        <title>Discovery of methanogenic haloarchaea.</title>
        <authorList>
            <person name="Sorokin D.Y."/>
            <person name="Makarova K.S."/>
            <person name="Abbas B."/>
            <person name="Ferrer M."/>
            <person name="Golyshin P.N."/>
        </authorList>
    </citation>
    <scope>NUCLEOTIDE SEQUENCE [LARGE SCALE GENOMIC DNA]</scope>
    <source>
        <strain evidence="10">HMET1</strain>
    </source>
</reference>
<evidence type="ECO:0000256" key="6">
    <source>
        <dbReference type="ARBA" id="ARBA00022884"/>
    </source>
</evidence>
<dbReference type="InterPro" id="IPR023165">
    <property type="entry name" value="rRNA_Ade_diMease-like_C"/>
</dbReference>
<dbReference type="EMBL" id="MSDW01000001">
    <property type="protein sequence ID" value="OKY79211.1"/>
    <property type="molecule type" value="Genomic_DNA"/>
</dbReference>
<proteinExistence type="inferred from homology"/>
<dbReference type="AlphaFoldDB" id="A0A1Q6DXY9"/>
<dbReference type="Pfam" id="PF00398">
    <property type="entry name" value="RrnaAD"/>
    <property type="match status" value="1"/>
</dbReference>
<keyword evidence="5 7" id="KW-0949">S-adenosyl-L-methionine</keyword>
<dbReference type="InParanoid" id="A0A1Q6DXY9"/>
<comment type="subcellular location">
    <subcellularLocation>
        <location evidence="7">Cytoplasm</location>
    </subcellularLocation>
</comment>
<feature type="domain" description="Ribosomal RNA adenine methylase transferase N-terminal" evidence="9">
    <location>
        <begin position="31"/>
        <end position="195"/>
    </location>
</feature>
<evidence type="ECO:0000313" key="11">
    <source>
        <dbReference type="Proteomes" id="UP000185744"/>
    </source>
</evidence>
<keyword evidence="2 7" id="KW-0698">rRNA processing</keyword>
<dbReference type="GO" id="GO:0005737">
    <property type="term" value="C:cytoplasm"/>
    <property type="evidence" value="ECO:0007669"/>
    <property type="project" value="UniProtKB-SubCell"/>
</dbReference>
<dbReference type="PANTHER" id="PTHR11727">
    <property type="entry name" value="DIMETHYLADENOSINE TRANSFERASE"/>
    <property type="match status" value="1"/>
</dbReference>
<dbReference type="InterPro" id="IPR020598">
    <property type="entry name" value="rRNA_Ade_methylase_Trfase_N"/>
</dbReference>
<keyword evidence="6 7" id="KW-0694">RNA-binding</keyword>
<feature type="binding site" evidence="7 8">
    <location>
        <position position="74"/>
    </location>
    <ligand>
        <name>S-adenosyl-L-methionine</name>
        <dbReference type="ChEBI" id="CHEBI:59789"/>
    </ligand>
</feature>
<dbReference type="Proteomes" id="UP000185744">
    <property type="component" value="Unassembled WGS sequence"/>
</dbReference>
<feature type="binding site" evidence="7 8">
    <location>
        <position position="112"/>
    </location>
    <ligand>
        <name>S-adenosyl-L-methionine</name>
        <dbReference type="ChEBI" id="CHEBI:59789"/>
    </ligand>
</feature>
<comment type="caution">
    <text evidence="10">The sequence shown here is derived from an EMBL/GenBank/DDBJ whole genome shotgun (WGS) entry which is preliminary data.</text>
</comment>
<evidence type="ECO:0000256" key="7">
    <source>
        <dbReference type="HAMAP-Rule" id="MF_00607"/>
    </source>
</evidence>
<dbReference type="GO" id="GO:0003723">
    <property type="term" value="F:RNA binding"/>
    <property type="evidence" value="ECO:0007669"/>
    <property type="project" value="UniProtKB-UniRule"/>
</dbReference>
<evidence type="ECO:0000256" key="4">
    <source>
        <dbReference type="ARBA" id="ARBA00022679"/>
    </source>
</evidence>
<dbReference type="PANTHER" id="PTHR11727:SF7">
    <property type="entry name" value="DIMETHYLADENOSINE TRANSFERASE-RELATED"/>
    <property type="match status" value="1"/>
</dbReference>
<dbReference type="InterPro" id="IPR001737">
    <property type="entry name" value="KsgA/Erm"/>
</dbReference>
<keyword evidence="4 7" id="KW-0808">Transferase</keyword>
<dbReference type="SUPFAM" id="SSF53335">
    <property type="entry name" value="S-adenosyl-L-methionine-dependent methyltransferases"/>
    <property type="match status" value="1"/>
</dbReference>
<dbReference type="InterPro" id="IPR029063">
    <property type="entry name" value="SAM-dependent_MTases_sf"/>
</dbReference>
<dbReference type="NCBIfam" id="TIGR00755">
    <property type="entry name" value="ksgA"/>
    <property type="match status" value="1"/>
</dbReference>
<sequence length="282" mass="33102">MNKKQLKEIEKKLGLDLKKNSDQVFLIDERVAKRQVEYAEISGEDLVLEVGAGTGTLTNHITKRTREKNLTVIEKDPRLVDLLKDRFGEHIKVKLANALEVEFNDFNKIISNLPYSISSEITFKFLDYEFDLAILMYQKEFAERMVAEPEDEMYGRLSVMIELLSDAEIKEIVPQTAFYPRPRVKSAIVQLTPNKTKYNVTNLGFFKRFIKAIFTQRRKKIKNSIINTRHIYENEYNGISKNKREIKKSLPKTEFDLDKRPEDFNTAELVRLSNQFYDELYK</sequence>
<gene>
    <name evidence="7" type="primary">rsmA</name>
    <name evidence="7" type="synonym">ksgA</name>
    <name evidence="10" type="ORF">BTN85_1719</name>
</gene>
<evidence type="ECO:0000259" key="9">
    <source>
        <dbReference type="SMART" id="SM00650"/>
    </source>
</evidence>
<dbReference type="InterPro" id="IPR020596">
    <property type="entry name" value="rRNA_Ade_Mease_Trfase_CS"/>
</dbReference>
<dbReference type="Gene3D" id="3.40.50.150">
    <property type="entry name" value="Vaccinia Virus protein VP39"/>
    <property type="match status" value="1"/>
</dbReference>
<evidence type="ECO:0000256" key="5">
    <source>
        <dbReference type="ARBA" id="ARBA00022691"/>
    </source>
</evidence>
<dbReference type="PROSITE" id="PS01131">
    <property type="entry name" value="RRNA_A_DIMETH"/>
    <property type="match status" value="1"/>
</dbReference>
<dbReference type="GO" id="GO:0000179">
    <property type="term" value="F:rRNA (adenine-N6,N6-)-dimethyltransferase activity"/>
    <property type="evidence" value="ECO:0007669"/>
    <property type="project" value="UniProtKB-UniRule"/>
</dbReference>
<feature type="binding site" evidence="7 8">
    <location>
        <position position="51"/>
    </location>
    <ligand>
        <name>S-adenosyl-L-methionine</name>
        <dbReference type="ChEBI" id="CHEBI:59789"/>
    </ligand>
</feature>
<dbReference type="STRING" id="1903181.BTN85_1719"/>
<evidence type="ECO:0000256" key="3">
    <source>
        <dbReference type="ARBA" id="ARBA00022603"/>
    </source>
</evidence>
<dbReference type="InterPro" id="IPR011530">
    <property type="entry name" value="rRNA_adenine_dimethylase"/>
</dbReference>
<keyword evidence="11" id="KW-1185">Reference proteome</keyword>
<dbReference type="SMART" id="SM00650">
    <property type="entry name" value="rADc"/>
    <property type="match status" value="1"/>
</dbReference>